<dbReference type="InterPro" id="IPR036895">
    <property type="entry name" value="Uracil-DNA_glycosylase-like_sf"/>
</dbReference>
<evidence type="ECO:0000256" key="3">
    <source>
        <dbReference type="ARBA" id="ARBA00022485"/>
    </source>
</evidence>
<reference evidence="12 13" key="1">
    <citation type="submission" date="2016-01" db="EMBL/GenBank/DDBJ databases">
        <authorList>
            <person name="Regsiter A."/>
            <person name="william w."/>
        </authorList>
    </citation>
    <scope>NUCLEOTIDE SEQUENCE [LARGE SCALE GENOMIC DNA]</scope>
    <source>
        <strain evidence="12 13">B6</strain>
    </source>
</reference>
<protein>
    <recommendedName>
        <fullName evidence="2">Type-4 uracil-DNA glycosylase</fullName>
    </recommendedName>
</protein>
<organism evidence="12 13">
    <name type="scientific">Agrobacterium tumefaciens str. B6</name>
    <dbReference type="NCBI Taxonomy" id="1183423"/>
    <lineage>
        <taxon>Bacteria</taxon>
        <taxon>Pseudomonadati</taxon>
        <taxon>Pseudomonadota</taxon>
        <taxon>Alphaproteobacteria</taxon>
        <taxon>Hyphomicrobiales</taxon>
        <taxon>Rhizobiaceae</taxon>
        <taxon>Rhizobium/Agrobacterium group</taxon>
        <taxon>Agrobacterium</taxon>
        <taxon>Agrobacterium tumefaciens complex</taxon>
    </lineage>
</organism>
<dbReference type="SMART" id="SM00987">
    <property type="entry name" value="UreE_C"/>
    <property type="match status" value="1"/>
</dbReference>
<evidence type="ECO:0000313" key="12">
    <source>
        <dbReference type="EMBL" id="CVI24469.1"/>
    </source>
</evidence>
<proteinExistence type="inferred from homology"/>
<evidence type="ECO:0000259" key="11">
    <source>
        <dbReference type="SMART" id="SM00986"/>
    </source>
</evidence>
<dbReference type="AlphaFoldDB" id="A0A822VCE0"/>
<evidence type="ECO:0000256" key="7">
    <source>
        <dbReference type="ARBA" id="ARBA00023004"/>
    </source>
</evidence>
<dbReference type="NCBIfam" id="TIGR03914">
    <property type="entry name" value="UDG_fam_dom"/>
    <property type="match status" value="1"/>
</dbReference>
<dbReference type="GO" id="GO:0051539">
    <property type="term" value="F:4 iron, 4 sulfur cluster binding"/>
    <property type="evidence" value="ECO:0007669"/>
    <property type="project" value="UniProtKB-KW"/>
</dbReference>
<keyword evidence="4" id="KW-0479">Metal-binding</keyword>
<evidence type="ECO:0000313" key="13">
    <source>
        <dbReference type="Proteomes" id="UP000192074"/>
    </source>
</evidence>
<dbReference type="InterPro" id="IPR005273">
    <property type="entry name" value="Ura-DNA_glyco_family4"/>
</dbReference>
<evidence type="ECO:0000256" key="4">
    <source>
        <dbReference type="ARBA" id="ARBA00022723"/>
    </source>
</evidence>
<comment type="similarity">
    <text evidence="1">Belongs to the uracil-DNA glycosylase (UDG) superfamily. Type 4 (UDGa) family.</text>
</comment>
<keyword evidence="9" id="KW-0234">DNA repair</keyword>
<dbReference type="Proteomes" id="UP000192074">
    <property type="component" value="Unassembled WGS sequence"/>
</dbReference>
<evidence type="ECO:0000256" key="1">
    <source>
        <dbReference type="ARBA" id="ARBA00006521"/>
    </source>
</evidence>
<name>A0A822VCE0_AGRTU</name>
<dbReference type="InterPro" id="IPR005122">
    <property type="entry name" value="Uracil-DNA_glycosylase-like"/>
</dbReference>
<feature type="compositionally biased region" description="Polar residues" evidence="10">
    <location>
        <begin position="39"/>
        <end position="50"/>
    </location>
</feature>
<comment type="caution">
    <text evidence="12">The sequence shown here is derived from an EMBL/GenBank/DDBJ whole genome shotgun (WGS) entry which is preliminary data.</text>
</comment>
<feature type="domain" description="Uracil-DNA glycosylase-like" evidence="11">
    <location>
        <begin position="90"/>
        <end position="250"/>
    </location>
</feature>
<dbReference type="NCBIfam" id="TIGR00758">
    <property type="entry name" value="UDG_fam4"/>
    <property type="match status" value="1"/>
</dbReference>
<evidence type="ECO:0000256" key="6">
    <source>
        <dbReference type="ARBA" id="ARBA00022801"/>
    </source>
</evidence>
<keyword evidence="5" id="KW-0227">DNA damage</keyword>
<dbReference type="PANTHER" id="PTHR33693">
    <property type="entry name" value="TYPE-5 URACIL-DNA GLYCOSYLASE"/>
    <property type="match status" value="1"/>
</dbReference>
<dbReference type="Pfam" id="PF03167">
    <property type="entry name" value="UDG"/>
    <property type="match status" value="1"/>
</dbReference>
<keyword evidence="6" id="KW-0378">Hydrolase</keyword>
<evidence type="ECO:0000256" key="9">
    <source>
        <dbReference type="ARBA" id="ARBA00023204"/>
    </source>
</evidence>
<dbReference type="SMART" id="SM00986">
    <property type="entry name" value="UDG"/>
    <property type="match status" value="1"/>
</dbReference>
<sequence>MAEIPNLSPFFREHPTPKPDQGMSSRTLTEIGNDDHSSGSHTLARSTNRNRPPPAFQPDSAGAPSLRALHAEAESCERCDLYRHATQLVFGDGDTRARVVLVGEQPGDEEDLKGRPFVGPAGHLLDECLKEAGIDRSQCYVTNAVKHFKFEQRGKRRLHARPNSGEVQRCAWWLGAELRLIDPDLIVAMGATAFYALTGRTSGVTKERGHVLLTPRGTRLLVTIHPSYLLRLRDRQEADQQQRAFVSDLHKIGEILGEAT</sequence>
<evidence type="ECO:0000256" key="5">
    <source>
        <dbReference type="ARBA" id="ARBA00022763"/>
    </source>
</evidence>
<dbReference type="GO" id="GO:0046872">
    <property type="term" value="F:metal ion binding"/>
    <property type="evidence" value="ECO:0007669"/>
    <property type="project" value="UniProtKB-KW"/>
</dbReference>
<dbReference type="CDD" id="cd10030">
    <property type="entry name" value="UDG-F4_TTUDGA_SPO1dp_like"/>
    <property type="match status" value="1"/>
</dbReference>
<evidence type="ECO:0000256" key="8">
    <source>
        <dbReference type="ARBA" id="ARBA00023014"/>
    </source>
</evidence>
<accession>A0A822VCE0</accession>
<dbReference type="InterPro" id="IPR051536">
    <property type="entry name" value="UDG_Type-4/5"/>
</dbReference>
<dbReference type="Gene3D" id="3.40.470.10">
    <property type="entry name" value="Uracil-DNA glycosylase-like domain"/>
    <property type="match status" value="1"/>
</dbReference>
<keyword evidence="3" id="KW-0004">4Fe-4S</keyword>
<evidence type="ECO:0000256" key="2">
    <source>
        <dbReference type="ARBA" id="ARBA00019403"/>
    </source>
</evidence>
<feature type="region of interest" description="Disordered" evidence="10">
    <location>
        <begin position="1"/>
        <end position="66"/>
    </location>
</feature>
<gene>
    <name evidence="12" type="ORF">AGR4A_pAt10140</name>
</gene>
<keyword evidence="8" id="KW-0411">Iron-sulfur</keyword>
<dbReference type="PANTHER" id="PTHR33693:SF9">
    <property type="entry name" value="TYPE-4 URACIL-DNA GLYCOSYLASE"/>
    <property type="match status" value="1"/>
</dbReference>
<evidence type="ECO:0000256" key="10">
    <source>
        <dbReference type="SAM" id="MobiDB-lite"/>
    </source>
</evidence>
<dbReference type="SUPFAM" id="SSF52141">
    <property type="entry name" value="Uracil-DNA glycosylase-like"/>
    <property type="match status" value="1"/>
</dbReference>
<dbReference type="GO" id="GO:0006281">
    <property type="term" value="P:DNA repair"/>
    <property type="evidence" value="ECO:0007669"/>
    <property type="project" value="UniProtKB-KW"/>
</dbReference>
<dbReference type="EMBL" id="FCNL01000040">
    <property type="protein sequence ID" value="CVI24469.1"/>
    <property type="molecule type" value="Genomic_DNA"/>
</dbReference>
<dbReference type="GO" id="GO:0097506">
    <property type="term" value="F:deaminated base DNA N-glycosylase activity"/>
    <property type="evidence" value="ECO:0007669"/>
    <property type="project" value="UniProtKB-ARBA"/>
</dbReference>
<keyword evidence="7" id="KW-0408">Iron</keyword>